<organism evidence="2 3">
    <name type="scientific">Dentiscutata erythropus</name>
    <dbReference type="NCBI Taxonomy" id="1348616"/>
    <lineage>
        <taxon>Eukaryota</taxon>
        <taxon>Fungi</taxon>
        <taxon>Fungi incertae sedis</taxon>
        <taxon>Mucoromycota</taxon>
        <taxon>Glomeromycotina</taxon>
        <taxon>Glomeromycetes</taxon>
        <taxon>Diversisporales</taxon>
        <taxon>Gigasporaceae</taxon>
        <taxon>Dentiscutata</taxon>
    </lineage>
</organism>
<feature type="region of interest" description="Disordered" evidence="1">
    <location>
        <begin position="1"/>
        <end position="39"/>
    </location>
</feature>
<dbReference type="Proteomes" id="UP000789405">
    <property type="component" value="Unassembled WGS sequence"/>
</dbReference>
<proteinExistence type="predicted"/>
<feature type="non-terminal residue" evidence="2">
    <location>
        <position position="1"/>
    </location>
</feature>
<comment type="caution">
    <text evidence="2">The sequence shown here is derived from an EMBL/GenBank/DDBJ whole genome shotgun (WGS) entry which is preliminary data.</text>
</comment>
<sequence length="39" mass="4248">LTKLRIHANVDTKTAPSKTSLAYDNSSGQQIQQMATSNK</sequence>
<protein>
    <submittedName>
        <fullName evidence="2">20782_t:CDS:1</fullName>
    </submittedName>
</protein>
<evidence type="ECO:0000313" key="3">
    <source>
        <dbReference type="Proteomes" id="UP000789405"/>
    </source>
</evidence>
<evidence type="ECO:0000313" key="2">
    <source>
        <dbReference type="EMBL" id="CAG8737426.1"/>
    </source>
</evidence>
<feature type="compositionally biased region" description="Polar residues" evidence="1">
    <location>
        <begin position="11"/>
        <end position="39"/>
    </location>
</feature>
<accession>A0A9N9IIS4</accession>
<reference evidence="2" key="1">
    <citation type="submission" date="2021-06" db="EMBL/GenBank/DDBJ databases">
        <authorList>
            <person name="Kallberg Y."/>
            <person name="Tangrot J."/>
            <person name="Rosling A."/>
        </authorList>
    </citation>
    <scope>NUCLEOTIDE SEQUENCE</scope>
    <source>
        <strain evidence="2">MA453B</strain>
    </source>
</reference>
<keyword evidence="3" id="KW-1185">Reference proteome</keyword>
<dbReference type="EMBL" id="CAJVPY010012932">
    <property type="protein sequence ID" value="CAG8737426.1"/>
    <property type="molecule type" value="Genomic_DNA"/>
</dbReference>
<name>A0A9N9IIS4_9GLOM</name>
<evidence type="ECO:0000256" key="1">
    <source>
        <dbReference type="SAM" id="MobiDB-lite"/>
    </source>
</evidence>
<dbReference type="AlphaFoldDB" id="A0A9N9IIS4"/>
<gene>
    <name evidence="2" type="ORF">DERYTH_LOCUS15685</name>
</gene>